<feature type="domain" description="PIN" evidence="1">
    <location>
        <begin position="2"/>
        <end position="110"/>
    </location>
</feature>
<evidence type="ECO:0000313" key="3">
    <source>
        <dbReference type="Proteomes" id="UP000295066"/>
    </source>
</evidence>
<dbReference type="OrthoDB" id="335825at2"/>
<keyword evidence="3" id="KW-1185">Reference proteome</keyword>
<dbReference type="PANTHER" id="PTHR34610">
    <property type="entry name" value="SSL7007 PROTEIN"/>
    <property type="match status" value="1"/>
</dbReference>
<dbReference type="InterPro" id="IPR002716">
    <property type="entry name" value="PIN_dom"/>
</dbReference>
<evidence type="ECO:0000259" key="1">
    <source>
        <dbReference type="Pfam" id="PF13470"/>
    </source>
</evidence>
<sequence length="206" mass="23270">MRVMIDTNILISALLFPNSQMDALIVRVTTEHQLVLSSYVVDELLNVVRRKFRNKFESMDLLLSRLPYELVYTPEHPEPGLFDIRDEKDYPVLYSAVTEDVDVFITGDKDFSGLNLEKPEILGPAGFLEKVLIQGNLSQKRDSSPAGMLRDRRFAPQNDIIPRSGLGFGVVLSAAKDLDLRPSEPSKILPLRGRDRAVEQALRMTD</sequence>
<comment type="caution">
    <text evidence="2">The sequence shown here is derived from an EMBL/GenBank/DDBJ whole genome shotgun (WGS) entry which is preliminary data.</text>
</comment>
<dbReference type="Proteomes" id="UP000295066">
    <property type="component" value="Unassembled WGS sequence"/>
</dbReference>
<gene>
    <name evidence="2" type="ORF">C8D99_11266</name>
</gene>
<reference evidence="2 3" key="1">
    <citation type="submission" date="2019-03" db="EMBL/GenBank/DDBJ databases">
        <title>Genomic Encyclopedia of Type Strains, Phase IV (KMG-IV): sequencing the most valuable type-strain genomes for metagenomic binning, comparative biology and taxonomic classification.</title>
        <authorList>
            <person name="Goeker M."/>
        </authorList>
    </citation>
    <scope>NUCLEOTIDE SEQUENCE [LARGE SCALE GENOMIC DNA]</scope>
    <source>
        <strain evidence="2 3">DSM 25964</strain>
    </source>
</reference>
<organism evidence="2 3">
    <name type="scientific">Aminivibrio pyruvatiphilus</name>
    <dbReference type="NCBI Taxonomy" id="1005740"/>
    <lineage>
        <taxon>Bacteria</taxon>
        <taxon>Thermotogati</taxon>
        <taxon>Synergistota</taxon>
        <taxon>Synergistia</taxon>
        <taxon>Synergistales</taxon>
        <taxon>Aminobacteriaceae</taxon>
        <taxon>Aminivibrio</taxon>
    </lineage>
</organism>
<dbReference type="EMBL" id="SORI01000012">
    <property type="protein sequence ID" value="TDY59557.1"/>
    <property type="molecule type" value="Genomic_DNA"/>
</dbReference>
<protein>
    <submittedName>
        <fullName evidence="2">Putative PIN family toxin of toxin-antitoxin system</fullName>
    </submittedName>
</protein>
<dbReference type="NCBIfam" id="TIGR00305">
    <property type="entry name" value="putative toxin-antitoxin system toxin component, PIN family"/>
    <property type="match status" value="1"/>
</dbReference>
<dbReference type="CDD" id="cd09854">
    <property type="entry name" value="PIN_VapC-like"/>
    <property type="match status" value="1"/>
</dbReference>
<accession>A0A4R8M6F8</accession>
<dbReference type="InterPro" id="IPR029060">
    <property type="entry name" value="PIN-like_dom_sf"/>
</dbReference>
<dbReference type="PANTHER" id="PTHR34610:SF4">
    <property type="entry name" value="SLL8027 PROTEIN"/>
    <property type="match status" value="1"/>
</dbReference>
<dbReference type="InterPro" id="IPR002850">
    <property type="entry name" value="PIN_toxin-like"/>
</dbReference>
<dbReference type="AlphaFoldDB" id="A0A4R8M6F8"/>
<proteinExistence type="predicted"/>
<evidence type="ECO:0000313" key="2">
    <source>
        <dbReference type="EMBL" id="TDY59557.1"/>
    </source>
</evidence>
<name>A0A4R8M6F8_9BACT</name>
<dbReference type="SUPFAM" id="SSF88723">
    <property type="entry name" value="PIN domain-like"/>
    <property type="match status" value="1"/>
</dbReference>
<dbReference type="Pfam" id="PF13470">
    <property type="entry name" value="PIN_3"/>
    <property type="match status" value="1"/>
</dbReference>